<keyword evidence="2" id="KW-1185">Reference proteome</keyword>
<dbReference type="EMBL" id="FWXY01000006">
    <property type="protein sequence ID" value="SMC63614.1"/>
    <property type="molecule type" value="Genomic_DNA"/>
</dbReference>
<evidence type="ECO:0000313" key="1">
    <source>
        <dbReference type="EMBL" id="SMC63614.1"/>
    </source>
</evidence>
<accession>A0A1W2ASP6</accession>
<dbReference type="Proteomes" id="UP000192418">
    <property type="component" value="Unassembled WGS sequence"/>
</dbReference>
<gene>
    <name evidence="1" type="ORF">SAMN02746065_10663</name>
</gene>
<evidence type="ECO:0000313" key="2">
    <source>
        <dbReference type="Proteomes" id="UP000192418"/>
    </source>
</evidence>
<reference evidence="1 2" key="1">
    <citation type="submission" date="2017-04" db="EMBL/GenBank/DDBJ databases">
        <authorList>
            <person name="Afonso C.L."/>
            <person name="Miller P.J."/>
            <person name="Scott M.A."/>
            <person name="Spackman E."/>
            <person name="Goraichik I."/>
            <person name="Dimitrov K.M."/>
            <person name="Suarez D.L."/>
            <person name="Swayne D.E."/>
        </authorList>
    </citation>
    <scope>NUCLEOTIDE SEQUENCE [LARGE SCALE GENOMIC DNA]</scope>
    <source>
        <strain evidence="1 2">DSM 3385</strain>
    </source>
</reference>
<dbReference type="AlphaFoldDB" id="A0A1W2ASP6"/>
<organism evidence="1 2">
    <name type="scientific">Desulfocicer vacuolatum DSM 3385</name>
    <dbReference type="NCBI Taxonomy" id="1121400"/>
    <lineage>
        <taxon>Bacteria</taxon>
        <taxon>Pseudomonadati</taxon>
        <taxon>Thermodesulfobacteriota</taxon>
        <taxon>Desulfobacteria</taxon>
        <taxon>Desulfobacterales</taxon>
        <taxon>Desulfobacteraceae</taxon>
        <taxon>Desulfocicer</taxon>
    </lineage>
</organism>
<proteinExistence type="predicted"/>
<sequence length="37" mass="4406">MDAVNRFYNWGVDGRADPCLLYDKKPGNRAFFYETQF</sequence>
<protein>
    <submittedName>
        <fullName evidence="1">Uncharacterized protein</fullName>
    </submittedName>
</protein>
<name>A0A1W2ASP6_9BACT</name>